<evidence type="ECO:0000313" key="2">
    <source>
        <dbReference type="Proteomes" id="UP000641588"/>
    </source>
</evidence>
<keyword evidence="2" id="KW-1185">Reference proteome</keyword>
<organism evidence="1 2">
    <name type="scientific">Paenibacillus foliorum</name>
    <dbReference type="NCBI Taxonomy" id="2654974"/>
    <lineage>
        <taxon>Bacteria</taxon>
        <taxon>Bacillati</taxon>
        <taxon>Bacillota</taxon>
        <taxon>Bacilli</taxon>
        <taxon>Bacillales</taxon>
        <taxon>Paenibacillaceae</taxon>
        <taxon>Paenibacillus</taxon>
    </lineage>
</organism>
<protein>
    <submittedName>
        <fullName evidence="1">Spore germination protein GerPE</fullName>
    </submittedName>
</protein>
<dbReference type="Pfam" id="PF10970">
    <property type="entry name" value="GerPE"/>
    <property type="match status" value="1"/>
</dbReference>
<evidence type="ECO:0000313" key="1">
    <source>
        <dbReference type="EMBL" id="NOU93338.1"/>
    </source>
</evidence>
<dbReference type="AlphaFoldDB" id="A0A972K0Y1"/>
<dbReference type="Proteomes" id="UP000641588">
    <property type="component" value="Unassembled WGS sequence"/>
</dbReference>
<gene>
    <name evidence="1" type="ORF">GC093_08925</name>
</gene>
<proteinExistence type="predicted"/>
<sequence>MNRVSVVKDMKVNSVSQASILQVGDNELIKPVSKALAVQRKVPDFKGDEGNFDDFGIFSRELPLPPTENEAVKMLIDNGSSRIQVGGIFIYGIAAASVFQVGNNKKIQAESRIKQIRQNINGE</sequence>
<dbReference type="EMBL" id="WHOD01000045">
    <property type="protein sequence ID" value="NOU93338.1"/>
    <property type="molecule type" value="Genomic_DNA"/>
</dbReference>
<reference evidence="1" key="1">
    <citation type="submission" date="2019-10" db="EMBL/GenBank/DDBJ databases">
        <title>Description of Paenibacillus glebae sp. nov.</title>
        <authorList>
            <person name="Carlier A."/>
            <person name="Qi S."/>
        </authorList>
    </citation>
    <scope>NUCLEOTIDE SEQUENCE</scope>
    <source>
        <strain evidence="1">LMG 31456</strain>
    </source>
</reference>
<dbReference type="RefSeq" id="WP_171651535.1">
    <property type="nucleotide sequence ID" value="NZ_WHOD01000045.1"/>
</dbReference>
<dbReference type="InterPro" id="IPR024496">
    <property type="entry name" value="Spore_germ_GerPE"/>
</dbReference>
<comment type="caution">
    <text evidence="1">The sequence shown here is derived from an EMBL/GenBank/DDBJ whole genome shotgun (WGS) entry which is preliminary data.</text>
</comment>
<name>A0A972K0Y1_9BACL</name>
<accession>A0A972K0Y1</accession>